<evidence type="ECO:0000313" key="2">
    <source>
        <dbReference type="Proteomes" id="UP001374535"/>
    </source>
</evidence>
<reference evidence="1 2" key="1">
    <citation type="journal article" date="2023" name="Life. Sci Alliance">
        <title>Evolutionary insights into 3D genome organization and epigenetic landscape of Vigna mungo.</title>
        <authorList>
            <person name="Junaid A."/>
            <person name="Singh B."/>
            <person name="Bhatia S."/>
        </authorList>
    </citation>
    <scope>NUCLEOTIDE SEQUENCE [LARGE SCALE GENOMIC DNA]</scope>
    <source>
        <strain evidence="1">Urdbean</strain>
    </source>
</reference>
<dbReference type="Proteomes" id="UP001374535">
    <property type="component" value="Chromosome 8"/>
</dbReference>
<organism evidence="1 2">
    <name type="scientific">Vigna mungo</name>
    <name type="common">Black gram</name>
    <name type="synonym">Phaseolus mungo</name>
    <dbReference type="NCBI Taxonomy" id="3915"/>
    <lineage>
        <taxon>Eukaryota</taxon>
        <taxon>Viridiplantae</taxon>
        <taxon>Streptophyta</taxon>
        <taxon>Embryophyta</taxon>
        <taxon>Tracheophyta</taxon>
        <taxon>Spermatophyta</taxon>
        <taxon>Magnoliopsida</taxon>
        <taxon>eudicotyledons</taxon>
        <taxon>Gunneridae</taxon>
        <taxon>Pentapetalae</taxon>
        <taxon>rosids</taxon>
        <taxon>fabids</taxon>
        <taxon>Fabales</taxon>
        <taxon>Fabaceae</taxon>
        <taxon>Papilionoideae</taxon>
        <taxon>50 kb inversion clade</taxon>
        <taxon>NPAAA clade</taxon>
        <taxon>indigoferoid/millettioid clade</taxon>
        <taxon>Phaseoleae</taxon>
        <taxon>Vigna</taxon>
    </lineage>
</organism>
<gene>
    <name evidence="1" type="ORF">V8G54_025915</name>
</gene>
<dbReference type="EMBL" id="CP144693">
    <property type="protein sequence ID" value="WVY99845.1"/>
    <property type="molecule type" value="Genomic_DNA"/>
</dbReference>
<name>A0AAQ3MZE6_VIGMU</name>
<evidence type="ECO:0000313" key="1">
    <source>
        <dbReference type="EMBL" id="WVY99845.1"/>
    </source>
</evidence>
<sequence>MMRKYFWDREVTVTHTDIFPKLMSFQHPLCQKFTCLSLKKVKILQHEILSALKNPYFTFQKKNTKQQLVTQILKLNFTSTKLLHTHLNTPKVIINAARNHAITSEQSKVHHRQETTTKHA</sequence>
<protein>
    <submittedName>
        <fullName evidence="1">Uncharacterized protein</fullName>
    </submittedName>
</protein>
<dbReference type="AlphaFoldDB" id="A0AAQ3MZE6"/>
<proteinExistence type="predicted"/>
<accession>A0AAQ3MZE6</accession>
<keyword evidence="2" id="KW-1185">Reference proteome</keyword>